<comment type="similarity">
    <text evidence="1">Belongs to the CFA/CMAS family.</text>
</comment>
<dbReference type="Gene3D" id="3.40.50.150">
    <property type="entry name" value="Vaccinia Virus protein VP39"/>
    <property type="match status" value="1"/>
</dbReference>
<dbReference type="RefSeq" id="WP_222877085.1">
    <property type="nucleotide sequence ID" value="NZ_AP023361.1"/>
</dbReference>
<keyword evidence="5" id="KW-0443">Lipid metabolism</keyword>
<proteinExistence type="inferred from homology"/>
<evidence type="ECO:0000256" key="4">
    <source>
        <dbReference type="ARBA" id="ARBA00022691"/>
    </source>
</evidence>
<evidence type="ECO:0000256" key="3">
    <source>
        <dbReference type="ARBA" id="ARBA00022679"/>
    </source>
</evidence>
<dbReference type="InterPro" id="IPR050723">
    <property type="entry name" value="CFA/CMAS"/>
</dbReference>
<dbReference type="CDD" id="cd02440">
    <property type="entry name" value="AdoMet_MTases"/>
    <property type="match status" value="1"/>
</dbReference>
<evidence type="ECO:0000313" key="8">
    <source>
        <dbReference type="Proteomes" id="UP000515317"/>
    </source>
</evidence>
<dbReference type="GO" id="GO:0008168">
    <property type="term" value="F:methyltransferase activity"/>
    <property type="evidence" value="ECO:0007669"/>
    <property type="project" value="UniProtKB-KW"/>
</dbReference>
<dbReference type="Pfam" id="PF02353">
    <property type="entry name" value="CMAS"/>
    <property type="match status" value="1"/>
</dbReference>
<keyword evidence="3" id="KW-0808">Transferase</keyword>
<accession>A0A6S6QVC5</accession>
<evidence type="ECO:0000256" key="5">
    <source>
        <dbReference type="ARBA" id="ARBA00023098"/>
    </source>
</evidence>
<dbReference type="EMBL" id="AP023361">
    <property type="protein sequence ID" value="BCJ90458.1"/>
    <property type="molecule type" value="Genomic_DNA"/>
</dbReference>
<protein>
    <submittedName>
        <fullName evidence="7">Cyclopropane-fatty-acyl-phospholipid synthase</fullName>
    </submittedName>
</protein>
<reference evidence="7 8" key="1">
    <citation type="submission" date="2020-08" db="EMBL/GenBank/DDBJ databases">
        <title>Genome sequence of Rhizobiales bacterium strain IZ6.</title>
        <authorList>
            <person name="Nakai R."/>
            <person name="Naganuma T."/>
        </authorList>
    </citation>
    <scope>NUCLEOTIDE SEQUENCE [LARGE SCALE GENOMIC DNA]</scope>
    <source>
        <strain evidence="7 8">IZ6</strain>
    </source>
</reference>
<evidence type="ECO:0000256" key="1">
    <source>
        <dbReference type="ARBA" id="ARBA00010815"/>
    </source>
</evidence>
<dbReference type="PANTHER" id="PTHR43667:SF2">
    <property type="entry name" value="FATTY ACID C-METHYL TRANSFERASE"/>
    <property type="match status" value="1"/>
</dbReference>
<dbReference type="PANTHER" id="PTHR43667">
    <property type="entry name" value="CYCLOPROPANE-FATTY-ACYL-PHOSPHOLIPID SYNTHASE"/>
    <property type="match status" value="1"/>
</dbReference>
<dbReference type="PIRSF" id="PIRSF003085">
    <property type="entry name" value="CMAS"/>
    <property type="match status" value="1"/>
</dbReference>
<evidence type="ECO:0000313" key="7">
    <source>
        <dbReference type="EMBL" id="BCJ90458.1"/>
    </source>
</evidence>
<dbReference type="Proteomes" id="UP000515317">
    <property type="component" value="Chromosome"/>
</dbReference>
<keyword evidence="2" id="KW-0489">Methyltransferase</keyword>
<organism evidence="7 8">
    <name type="scientific">Terrihabitans soli</name>
    <dbReference type="NCBI Taxonomy" id="708113"/>
    <lineage>
        <taxon>Bacteria</taxon>
        <taxon>Pseudomonadati</taxon>
        <taxon>Pseudomonadota</taxon>
        <taxon>Alphaproteobacteria</taxon>
        <taxon>Hyphomicrobiales</taxon>
        <taxon>Terrihabitans</taxon>
    </lineage>
</organism>
<sequence length="401" mass="45152">MSAHNQTAFTLPGTVPSRLTARLLKAVLGRVHCGTIHVHLPSGEPLEVRGDHDGPSASIILRDWRALRRIAMSGDLGFAAGFIEGEWTSPDLPATIEFFARNANALDAAGRSWAARVASQVWHRARSNTRTGSRKNIQFHYDLGNSFYRLWLDGGMQYSSAIYAPGDTLETAQARKLDRILELLDLDGYERVLEIGCGWGAVAERVLDEGCSLTGLTLSNEQADYARTRLNSFGQRADIRLEDYRDVTGRFDRIVSIEMIEAVGEKYWPSYFDVLRERLADGGSAVIQAITINEDRFESYRRNPDFIQRYIFPGGMLPTKTSMRAHAKAAGLDLVHSEAFGLGYANTLADWRQRFHTAREDVEKLGFDRRFLRMWDYYLAYCEGGFRAGTIDVGLYVFKSR</sequence>
<dbReference type="KEGG" id="tso:IZ6_11930"/>
<keyword evidence="8" id="KW-1185">Reference proteome</keyword>
<dbReference type="AlphaFoldDB" id="A0A6S6QVC5"/>
<dbReference type="InterPro" id="IPR029063">
    <property type="entry name" value="SAM-dependent_MTases_sf"/>
</dbReference>
<feature type="active site" evidence="6">
    <location>
        <position position="382"/>
    </location>
</feature>
<dbReference type="GO" id="GO:0008610">
    <property type="term" value="P:lipid biosynthetic process"/>
    <property type="evidence" value="ECO:0007669"/>
    <property type="project" value="InterPro"/>
</dbReference>
<evidence type="ECO:0000256" key="6">
    <source>
        <dbReference type="PIRSR" id="PIRSR003085-1"/>
    </source>
</evidence>
<keyword evidence="4" id="KW-0949">S-adenosyl-L-methionine</keyword>
<name>A0A6S6QVC5_9HYPH</name>
<dbReference type="InterPro" id="IPR003333">
    <property type="entry name" value="CMAS"/>
</dbReference>
<gene>
    <name evidence="7" type="ORF">IZ6_11930</name>
</gene>
<evidence type="ECO:0000256" key="2">
    <source>
        <dbReference type="ARBA" id="ARBA00022603"/>
    </source>
</evidence>
<dbReference type="SUPFAM" id="SSF53335">
    <property type="entry name" value="S-adenosyl-L-methionine-dependent methyltransferases"/>
    <property type="match status" value="1"/>
</dbReference>
<dbReference type="GO" id="GO:0032259">
    <property type="term" value="P:methylation"/>
    <property type="evidence" value="ECO:0007669"/>
    <property type="project" value="UniProtKB-KW"/>
</dbReference>